<protein>
    <submittedName>
        <fullName evidence="2">NAD-dependent epimerase/dehydratase family protein</fullName>
    </submittedName>
</protein>
<dbReference type="Gene3D" id="3.40.50.720">
    <property type="entry name" value="NAD(P)-binding Rossmann-like Domain"/>
    <property type="match status" value="1"/>
</dbReference>
<keyword evidence="3" id="KW-1185">Reference proteome</keyword>
<proteinExistence type="predicted"/>
<dbReference type="InterPro" id="IPR036291">
    <property type="entry name" value="NAD(P)-bd_dom_sf"/>
</dbReference>
<dbReference type="AlphaFoldDB" id="A0A4S4FPZ6"/>
<name>A0A4S4FPZ6_9MICO</name>
<comment type="caution">
    <text evidence="2">The sequence shown here is derived from an EMBL/GenBank/DDBJ whole genome shotgun (WGS) entry which is preliminary data.</text>
</comment>
<dbReference type="EMBL" id="SSSN01000009">
    <property type="protein sequence ID" value="THG32663.1"/>
    <property type="molecule type" value="Genomic_DNA"/>
</dbReference>
<feature type="domain" description="Ketoreductase" evidence="1">
    <location>
        <begin position="1"/>
        <end position="248"/>
    </location>
</feature>
<dbReference type="Pfam" id="PF01370">
    <property type="entry name" value="Epimerase"/>
    <property type="match status" value="1"/>
</dbReference>
<dbReference type="PANTHER" id="PTHR43245:SF52">
    <property type="entry name" value="NAD-DEPENDENT EPIMERASE_DEHYDRATASE"/>
    <property type="match status" value="1"/>
</dbReference>
<dbReference type="SUPFAM" id="SSF51735">
    <property type="entry name" value="NAD(P)-binding Rossmann-fold domains"/>
    <property type="match status" value="1"/>
</dbReference>
<dbReference type="RefSeq" id="WP_136424966.1">
    <property type="nucleotide sequence ID" value="NZ_SSSN01000009.1"/>
</dbReference>
<dbReference type="Proteomes" id="UP000307380">
    <property type="component" value="Unassembled WGS sequence"/>
</dbReference>
<reference evidence="2 3" key="1">
    <citation type="submission" date="2019-04" db="EMBL/GenBank/DDBJ databases">
        <authorList>
            <person name="Jiang L."/>
        </authorList>
    </citation>
    <scope>NUCLEOTIDE SEQUENCE [LARGE SCALE GENOMIC DNA]</scope>
    <source>
        <strain evidence="2 3">YIM 131861</strain>
    </source>
</reference>
<evidence type="ECO:0000259" key="1">
    <source>
        <dbReference type="SMART" id="SM00822"/>
    </source>
</evidence>
<sequence>MRIVIVGATGNIGTAILRRLSAGDPSADLVGISRHRPDQTVEPYRDVEWHQLDISATDAVQRLTEAIAGADAVVHLAWLLQPNHREHVLWATNVVGTRNVLTAVAAAGVPHLVVASSVGAYSRGPKHHRVDESWPTGGVHTSHYARQKAVVERQLDAFETAHPGVVVSRVRPGLVFQRSAAHEIVDLFIGPLVPTRWLGQVRLPILTVPAQVISQAVHADDLADAFARILERRAGGAFNIADEPVLDPAALGRVLGARVVLPIRRTVVRALMWATWKLRLQRADPGWLDIATNVPVMSTERARVLLGWEPQHTSTAALRELLDGIADDARAPASPRLSR</sequence>
<dbReference type="InterPro" id="IPR001509">
    <property type="entry name" value="Epimerase_deHydtase"/>
</dbReference>
<dbReference type="InterPro" id="IPR057326">
    <property type="entry name" value="KR_dom"/>
</dbReference>
<dbReference type="OrthoDB" id="3338687at2"/>
<dbReference type="PANTHER" id="PTHR43245">
    <property type="entry name" value="BIFUNCTIONAL POLYMYXIN RESISTANCE PROTEIN ARNA"/>
    <property type="match status" value="1"/>
</dbReference>
<evidence type="ECO:0000313" key="2">
    <source>
        <dbReference type="EMBL" id="THG32663.1"/>
    </source>
</evidence>
<accession>A0A4S4FPZ6</accession>
<organism evidence="2 3">
    <name type="scientific">Orlajensenia flava</name>
    <dbReference type="NCBI Taxonomy" id="2565934"/>
    <lineage>
        <taxon>Bacteria</taxon>
        <taxon>Bacillati</taxon>
        <taxon>Actinomycetota</taxon>
        <taxon>Actinomycetes</taxon>
        <taxon>Micrococcales</taxon>
        <taxon>Microbacteriaceae</taxon>
        <taxon>Orlajensenia</taxon>
    </lineage>
</organism>
<gene>
    <name evidence="2" type="ORF">E6C70_13065</name>
</gene>
<dbReference type="InterPro" id="IPR050177">
    <property type="entry name" value="Lipid_A_modif_metabolic_enz"/>
</dbReference>
<evidence type="ECO:0000313" key="3">
    <source>
        <dbReference type="Proteomes" id="UP000307380"/>
    </source>
</evidence>
<dbReference type="SMART" id="SM00822">
    <property type="entry name" value="PKS_KR"/>
    <property type="match status" value="1"/>
</dbReference>